<keyword evidence="9" id="KW-1185">Reference proteome</keyword>
<dbReference type="GO" id="GO:0016755">
    <property type="term" value="F:aminoacyltransferase activity"/>
    <property type="evidence" value="ECO:0007669"/>
    <property type="project" value="InterPro"/>
</dbReference>
<dbReference type="GO" id="GO:0008360">
    <property type="term" value="P:regulation of cell shape"/>
    <property type="evidence" value="ECO:0007669"/>
    <property type="project" value="UniProtKB-KW"/>
</dbReference>
<proteinExistence type="inferred from homology"/>
<dbReference type="GO" id="GO:0009252">
    <property type="term" value="P:peptidoglycan biosynthetic process"/>
    <property type="evidence" value="ECO:0007669"/>
    <property type="project" value="UniProtKB-KW"/>
</dbReference>
<dbReference type="Proteomes" id="UP000094769">
    <property type="component" value="Unassembled WGS sequence"/>
</dbReference>
<dbReference type="InterPro" id="IPR003447">
    <property type="entry name" value="FEMABX"/>
</dbReference>
<sequence>MNLNGYDKETDVKYSKIKNVHTGILDKHGHKMINKNISVKIYSTNEENSNEWNGYLKTNDQACLYQLYEWQIINKGYFKHSVYNIVAEINNQIVGVLPLVSLKSMIFGHILCSMPFVNYGSCCANSTEIEKKLMEYACELTNKIGAKYLEVRSQKPSVINMKESKNKISLTIKLDDDYETLWNGFKSKHRTNIRRVYKNGITVKKGGDELLKPFYEILSKSWRDLGTPIYSIEYFKKITQYFKSDYTIFIAYKDATPVAAAFNGYYKDIVEGMWLGLDNQYRQYQPSYVLYWEMIKDACERGFKTYHLGRSSTDSGGESFKKKWNADTKQLYWQYHSNSIEKMPNLNPSNPKYKYLIKIWRILPLKITQIIGPLIAKNIP</sequence>
<dbReference type="InterPro" id="IPR017469">
    <property type="entry name" value="PEP-CTERM_FemAB-rel"/>
</dbReference>
<dbReference type="InterPro" id="IPR050644">
    <property type="entry name" value="PG_Glycine_Bridge_Synth"/>
</dbReference>
<name>A0A7Z1AG55_9GAMM</name>
<comment type="similarity">
    <text evidence="1">Belongs to the FemABX family.</text>
</comment>
<dbReference type="InterPro" id="IPR016181">
    <property type="entry name" value="Acyl_CoA_acyltransferase"/>
</dbReference>
<dbReference type="Pfam" id="PF13480">
    <property type="entry name" value="Acetyltransf_6"/>
    <property type="match status" value="1"/>
</dbReference>
<organism evidence="8 9">
    <name type="scientific">Candidatus Thiodiazotropha endolucinida</name>
    <dbReference type="NCBI Taxonomy" id="1655433"/>
    <lineage>
        <taxon>Bacteria</taxon>
        <taxon>Pseudomonadati</taxon>
        <taxon>Pseudomonadota</taxon>
        <taxon>Gammaproteobacteria</taxon>
        <taxon>Chromatiales</taxon>
        <taxon>Sedimenticolaceae</taxon>
        <taxon>Candidatus Thiodiazotropha</taxon>
    </lineage>
</organism>
<dbReference type="SUPFAM" id="SSF55729">
    <property type="entry name" value="Acyl-CoA N-acyltransferases (Nat)"/>
    <property type="match status" value="1"/>
</dbReference>
<comment type="caution">
    <text evidence="8">The sequence shown here is derived from an EMBL/GenBank/DDBJ whole genome shotgun (WGS) entry which is preliminary data.</text>
</comment>
<dbReference type="InterPro" id="IPR038740">
    <property type="entry name" value="BioF2-like_GNAT_dom"/>
</dbReference>
<dbReference type="PROSITE" id="PS51191">
    <property type="entry name" value="FEMABX"/>
    <property type="match status" value="1"/>
</dbReference>
<gene>
    <name evidence="8" type="ORF">CODIS_21470</name>
</gene>
<keyword evidence="2" id="KW-0808">Transferase</keyword>
<dbReference type="EMBL" id="MARB01000010">
    <property type="protein sequence ID" value="ODJ87729.1"/>
    <property type="molecule type" value="Genomic_DNA"/>
</dbReference>
<dbReference type="Gene3D" id="3.40.630.30">
    <property type="match status" value="1"/>
</dbReference>
<evidence type="ECO:0000259" key="7">
    <source>
        <dbReference type="Pfam" id="PF13480"/>
    </source>
</evidence>
<reference evidence="8 9" key="1">
    <citation type="submission" date="2016-06" db="EMBL/GenBank/DDBJ databases">
        <title>Genome sequence of endosymbiont of Candidatus Endolucinida thiodiazotropha.</title>
        <authorList>
            <person name="Poehlein A."/>
            <person name="Koenig S."/>
            <person name="Heiden S.E."/>
            <person name="Thuermer A."/>
            <person name="Voget S."/>
            <person name="Daniel R."/>
            <person name="Markert S."/>
            <person name="Gros O."/>
            <person name="Schweder T."/>
        </authorList>
    </citation>
    <scope>NUCLEOTIDE SEQUENCE [LARGE SCALE GENOMIC DNA]</scope>
    <source>
        <strain evidence="8 9">COS</strain>
    </source>
</reference>
<dbReference type="RefSeq" id="WP_069124739.1">
    <property type="nucleotide sequence ID" value="NZ_MARB01000010.1"/>
</dbReference>
<keyword evidence="6" id="KW-0961">Cell wall biogenesis/degradation</keyword>
<evidence type="ECO:0000256" key="5">
    <source>
        <dbReference type="ARBA" id="ARBA00023315"/>
    </source>
</evidence>
<dbReference type="PANTHER" id="PTHR36174:SF1">
    <property type="entry name" value="LIPID II:GLYCINE GLYCYLTRANSFERASE"/>
    <property type="match status" value="1"/>
</dbReference>
<evidence type="ECO:0000256" key="2">
    <source>
        <dbReference type="ARBA" id="ARBA00022679"/>
    </source>
</evidence>
<keyword evidence="4" id="KW-0573">Peptidoglycan synthesis</keyword>
<evidence type="ECO:0000313" key="8">
    <source>
        <dbReference type="EMBL" id="ODJ87729.1"/>
    </source>
</evidence>
<evidence type="ECO:0000256" key="1">
    <source>
        <dbReference type="ARBA" id="ARBA00009943"/>
    </source>
</evidence>
<protein>
    <submittedName>
        <fullName evidence="8">FemAB family protein</fullName>
    </submittedName>
</protein>
<dbReference type="AlphaFoldDB" id="A0A7Z1AG55"/>
<keyword evidence="3" id="KW-0133">Cell shape</keyword>
<accession>A0A7Z1AG55</accession>
<dbReference type="GO" id="GO:0071555">
    <property type="term" value="P:cell wall organization"/>
    <property type="evidence" value="ECO:0007669"/>
    <property type="project" value="UniProtKB-KW"/>
</dbReference>
<evidence type="ECO:0000256" key="3">
    <source>
        <dbReference type="ARBA" id="ARBA00022960"/>
    </source>
</evidence>
<keyword evidence="5" id="KW-0012">Acyltransferase</keyword>
<evidence type="ECO:0000313" key="9">
    <source>
        <dbReference type="Proteomes" id="UP000094769"/>
    </source>
</evidence>
<dbReference type="OrthoDB" id="9773932at2"/>
<evidence type="ECO:0000256" key="4">
    <source>
        <dbReference type="ARBA" id="ARBA00022984"/>
    </source>
</evidence>
<feature type="domain" description="BioF2-like acetyltransferase" evidence="7">
    <location>
        <begin position="187"/>
        <end position="321"/>
    </location>
</feature>
<evidence type="ECO:0000256" key="6">
    <source>
        <dbReference type="ARBA" id="ARBA00023316"/>
    </source>
</evidence>
<dbReference type="NCBIfam" id="TIGR03019">
    <property type="entry name" value="pepcterm_femAB"/>
    <property type="match status" value="1"/>
</dbReference>
<dbReference type="PANTHER" id="PTHR36174">
    <property type="entry name" value="LIPID II:GLYCINE GLYCYLTRANSFERASE"/>
    <property type="match status" value="1"/>
</dbReference>